<feature type="domain" description="F-box" evidence="2">
    <location>
        <begin position="34"/>
        <end position="80"/>
    </location>
</feature>
<feature type="region of interest" description="Disordered" evidence="1">
    <location>
        <begin position="281"/>
        <end position="401"/>
    </location>
</feature>
<feature type="compositionally biased region" description="Low complexity" evidence="1">
    <location>
        <begin position="439"/>
        <end position="455"/>
    </location>
</feature>
<evidence type="ECO:0000256" key="1">
    <source>
        <dbReference type="SAM" id="MobiDB-lite"/>
    </source>
</evidence>
<dbReference type="OMA" id="FEPYYIM"/>
<dbReference type="EMBL" id="UFQT01000433">
    <property type="protein sequence ID" value="SSX24252.1"/>
    <property type="molecule type" value="Genomic_DNA"/>
</dbReference>
<dbReference type="SUPFAM" id="SSF81383">
    <property type="entry name" value="F-box domain"/>
    <property type="match status" value="1"/>
</dbReference>
<evidence type="ECO:0000259" key="2">
    <source>
        <dbReference type="PROSITE" id="PS50181"/>
    </source>
</evidence>
<dbReference type="GO" id="GO:0019005">
    <property type="term" value="C:SCF ubiquitin ligase complex"/>
    <property type="evidence" value="ECO:0007669"/>
    <property type="project" value="TreeGrafter"/>
</dbReference>
<proteinExistence type="predicted"/>
<dbReference type="VEuPathDB" id="VectorBase:CSON010574"/>
<feature type="region of interest" description="Disordered" evidence="1">
    <location>
        <begin position="1"/>
        <end position="27"/>
    </location>
</feature>
<dbReference type="SMART" id="SM00256">
    <property type="entry name" value="FBOX"/>
    <property type="match status" value="1"/>
</dbReference>
<reference evidence="3" key="1">
    <citation type="submission" date="2018-04" db="EMBL/GenBank/DDBJ databases">
        <authorList>
            <person name="Go L.Y."/>
            <person name="Mitchell J.A."/>
        </authorList>
    </citation>
    <scope>NUCLEOTIDE SEQUENCE</scope>
    <source>
        <tissue evidence="3">Whole organism</tissue>
    </source>
</reference>
<sequence length="673" mass="76530">METPEDQHKKRKFVEEPDENDDKPSTKRFLSEPSFNLIDFSDEMLLAILKHLDSPTLIKLSRTCTRFHTLAQDHTHWSIVDFTSQPFSCSTLLQLLFRDVCQYSEIKDLKLRGQVSLYPLDKWKNHTVTSNMIKELCEKCPKLENLTIEDAFVDPNKVTVISFPEKLRALTLKNIHLSTSHNPRSSFFSKINFHFKNLEELAVENCNWFDTHDLIAFSKIPNLKYLSLRGCNSFKDCVPYGSIATRFGFQALEVLDVRDTPVTDSDIQCFNMTKSLKELRLQCPKTPEKKEEDAEKEKAEHENISAGDRPGTSGEVSAPPSNNTESKAPNPISASVHVRTDRQVINLHLRPSRNNGRMESVRDHLRNNHNENNPNPVPNQNNNDNVRHEEQENEDDDDDEEIQEAGAEFNSGNNNVRINIRNQNVQGRNVIHIVLQNNHHCNRNNNNNNPNNGENNGEENQNEGNDANRPQNNEEDGPGADNNPEAPLNANEQNLADGGVQHYIMIRGIREGADNENGDDINPARIVHPDHNPELFARLAHSNPYQFYDRFIQFQRSHPLNMNPGPLNLAITDRGICSFGHSRNNANGGLIWIRTEQRSPTTQLESITVRDYKMVTDTSLQHLSSCAPHLKFLDVFGTEVTQDGIEKFKLVKPECRVVSSFGIFGESVLKSVL</sequence>
<feature type="region of interest" description="Disordered" evidence="1">
    <location>
        <begin position="439"/>
        <end position="492"/>
    </location>
</feature>
<dbReference type="InterPro" id="IPR036047">
    <property type="entry name" value="F-box-like_dom_sf"/>
</dbReference>
<evidence type="ECO:0000313" key="3">
    <source>
        <dbReference type="EMBL" id="SSX03887.1"/>
    </source>
</evidence>
<dbReference type="Gene3D" id="3.80.10.10">
    <property type="entry name" value="Ribonuclease Inhibitor"/>
    <property type="match status" value="2"/>
</dbReference>
<evidence type="ECO:0000313" key="4">
    <source>
        <dbReference type="EMBL" id="SSX24252.1"/>
    </source>
</evidence>
<feature type="compositionally biased region" description="Acidic residues" evidence="1">
    <location>
        <begin position="391"/>
        <end position="401"/>
    </location>
</feature>
<feature type="compositionally biased region" description="Low complexity" evidence="1">
    <location>
        <begin position="370"/>
        <end position="384"/>
    </location>
</feature>
<feature type="compositionally biased region" description="Basic and acidic residues" evidence="1">
    <location>
        <begin position="359"/>
        <end position="369"/>
    </location>
</feature>
<dbReference type="InterPro" id="IPR001810">
    <property type="entry name" value="F-box_dom"/>
</dbReference>
<dbReference type="SUPFAM" id="SSF52047">
    <property type="entry name" value="RNI-like"/>
    <property type="match status" value="1"/>
</dbReference>
<dbReference type="EMBL" id="UFQS01000433">
    <property type="protein sequence ID" value="SSX03887.1"/>
    <property type="molecule type" value="Genomic_DNA"/>
</dbReference>
<dbReference type="GO" id="GO:0031146">
    <property type="term" value="P:SCF-dependent proteasomal ubiquitin-dependent protein catabolic process"/>
    <property type="evidence" value="ECO:0007669"/>
    <property type="project" value="TreeGrafter"/>
</dbReference>
<accession>A0A336M1Z4</accession>
<gene>
    <name evidence="4" type="primary">CSON010574</name>
</gene>
<dbReference type="Pfam" id="PF12937">
    <property type="entry name" value="F-box-like"/>
    <property type="match status" value="1"/>
</dbReference>
<dbReference type="AlphaFoldDB" id="A0A336M1Z4"/>
<dbReference type="InterPro" id="IPR032675">
    <property type="entry name" value="LRR_dom_sf"/>
</dbReference>
<dbReference type="PROSITE" id="PS50181">
    <property type="entry name" value="FBOX"/>
    <property type="match status" value="1"/>
</dbReference>
<feature type="compositionally biased region" description="Basic and acidic residues" evidence="1">
    <location>
        <begin position="281"/>
        <end position="303"/>
    </location>
</feature>
<dbReference type="PANTHER" id="PTHR13318">
    <property type="entry name" value="PARTNER OF PAIRED, ISOFORM B-RELATED"/>
    <property type="match status" value="1"/>
</dbReference>
<reference evidence="4" key="2">
    <citation type="submission" date="2018-07" db="EMBL/GenBank/DDBJ databases">
        <authorList>
            <person name="Quirk P.G."/>
            <person name="Krulwich T.A."/>
        </authorList>
    </citation>
    <scope>NUCLEOTIDE SEQUENCE</scope>
</reference>
<name>A0A336M1Z4_CULSO</name>
<organism evidence="4">
    <name type="scientific">Culicoides sonorensis</name>
    <name type="common">Biting midge</name>
    <dbReference type="NCBI Taxonomy" id="179676"/>
    <lineage>
        <taxon>Eukaryota</taxon>
        <taxon>Metazoa</taxon>
        <taxon>Ecdysozoa</taxon>
        <taxon>Arthropoda</taxon>
        <taxon>Hexapoda</taxon>
        <taxon>Insecta</taxon>
        <taxon>Pterygota</taxon>
        <taxon>Neoptera</taxon>
        <taxon>Endopterygota</taxon>
        <taxon>Diptera</taxon>
        <taxon>Nematocera</taxon>
        <taxon>Chironomoidea</taxon>
        <taxon>Ceratopogonidae</taxon>
        <taxon>Ceratopogoninae</taxon>
        <taxon>Culicoides</taxon>
        <taxon>Monoculicoides</taxon>
    </lineage>
</organism>
<protein>
    <submittedName>
        <fullName evidence="4">CSON010574 protein</fullName>
    </submittedName>
</protein>